<accession>A0A2H3CZR5</accession>
<dbReference type="InParanoid" id="A0A2H3CZR5"/>
<dbReference type="EMBL" id="KZ293719">
    <property type="protein sequence ID" value="PBK82257.1"/>
    <property type="molecule type" value="Genomic_DNA"/>
</dbReference>
<evidence type="ECO:0000313" key="2">
    <source>
        <dbReference type="Proteomes" id="UP000217790"/>
    </source>
</evidence>
<gene>
    <name evidence="1" type="ORF">ARMGADRAFT_1090468</name>
</gene>
<proteinExistence type="predicted"/>
<dbReference type="AlphaFoldDB" id="A0A2H3CZR5"/>
<dbReference type="OrthoDB" id="10348967at2759"/>
<protein>
    <recommendedName>
        <fullName evidence="3">F-box domain-containing protein</fullName>
    </recommendedName>
</protein>
<reference evidence="2" key="1">
    <citation type="journal article" date="2017" name="Nat. Ecol. Evol.">
        <title>Genome expansion and lineage-specific genetic innovations in the forest pathogenic fungi Armillaria.</title>
        <authorList>
            <person name="Sipos G."/>
            <person name="Prasanna A.N."/>
            <person name="Walter M.C."/>
            <person name="O'Connor E."/>
            <person name="Balint B."/>
            <person name="Krizsan K."/>
            <person name="Kiss B."/>
            <person name="Hess J."/>
            <person name="Varga T."/>
            <person name="Slot J."/>
            <person name="Riley R."/>
            <person name="Boka B."/>
            <person name="Rigling D."/>
            <person name="Barry K."/>
            <person name="Lee J."/>
            <person name="Mihaltcheva S."/>
            <person name="LaButti K."/>
            <person name="Lipzen A."/>
            <person name="Waldron R."/>
            <person name="Moloney N.M."/>
            <person name="Sperisen C."/>
            <person name="Kredics L."/>
            <person name="Vagvoelgyi C."/>
            <person name="Patrignani A."/>
            <person name="Fitzpatrick D."/>
            <person name="Nagy I."/>
            <person name="Doyle S."/>
            <person name="Anderson J.B."/>
            <person name="Grigoriev I.V."/>
            <person name="Gueldener U."/>
            <person name="Muensterkoetter M."/>
            <person name="Nagy L.G."/>
        </authorList>
    </citation>
    <scope>NUCLEOTIDE SEQUENCE [LARGE SCALE GENOMIC DNA]</scope>
    <source>
        <strain evidence="2">Ar21-2</strain>
    </source>
</reference>
<evidence type="ECO:0008006" key="3">
    <source>
        <dbReference type="Google" id="ProtNLM"/>
    </source>
</evidence>
<dbReference type="Proteomes" id="UP000217790">
    <property type="component" value="Unassembled WGS sequence"/>
</dbReference>
<name>A0A2H3CZR5_ARMGA</name>
<sequence>MNSGRDCDNLAVLPQSTLFCIKSLRRLSRTIYGSTEGVLNRPSFPLLMERLGPLRLTFGQLSWSALGDDARRALSSQSFLHIGLVVSEFPNMLDLCIFLHGSPYLESLRLDDVNVVDTSIPPLHVHLPHQKGPSVLYLTLQGHHQEPSVFNALVTT</sequence>
<organism evidence="1 2">
    <name type="scientific">Armillaria gallica</name>
    <name type="common">Bulbous honey fungus</name>
    <name type="synonym">Armillaria bulbosa</name>
    <dbReference type="NCBI Taxonomy" id="47427"/>
    <lineage>
        <taxon>Eukaryota</taxon>
        <taxon>Fungi</taxon>
        <taxon>Dikarya</taxon>
        <taxon>Basidiomycota</taxon>
        <taxon>Agaricomycotina</taxon>
        <taxon>Agaricomycetes</taxon>
        <taxon>Agaricomycetidae</taxon>
        <taxon>Agaricales</taxon>
        <taxon>Marasmiineae</taxon>
        <taxon>Physalacriaceae</taxon>
        <taxon>Armillaria</taxon>
    </lineage>
</organism>
<evidence type="ECO:0000313" key="1">
    <source>
        <dbReference type="EMBL" id="PBK82257.1"/>
    </source>
</evidence>
<dbReference type="OMA" id="CPISTDR"/>
<keyword evidence="2" id="KW-1185">Reference proteome</keyword>